<proteinExistence type="predicted"/>
<evidence type="ECO:0000313" key="3">
    <source>
        <dbReference type="Proteomes" id="UP001477443"/>
    </source>
</evidence>
<evidence type="ECO:0000256" key="1">
    <source>
        <dbReference type="SAM" id="Coils"/>
    </source>
</evidence>
<evidence type="ECO:0000313" key="2">
    <source>
        <dbReference type="EMBL" id="WXL28939.1"/>
    </source>
</evidence>
<dbReference type="RefSeq" id="WP_338822505.1">
    <property type="nucleotide sequence ID" value="NZ_CP148067.1"/>
</dbReference>
<keyword evidence="1" id="KW-0175">Coiled coil</keyword>
<feature type="coiled-coil region" evidence="1">
    <location>
        <begin position="197"/>
        <end position="224"/>
    </location>
</feature>
<name>A0ABZ2RXA0_9BACT</name>
<reference evidence="2" key="1">
    <citation type="submission" date="2024-03" db="EMBL/GenBank/DDBJ databases">
        <title>Complete genome sequence of Mycoplasma felifaucium Z921 isolated from the trachea of a cheetah.</title>
        <authorList>
            <person name="Spergser J."/>
        </authorList>
    </citation>
    <scope>NUCLEOTIDE SEQUENCE [LARGE SCALE GENOMIC DNA]</scope>
    <source>
        <strain evidence="2">Z921</strain>
    </source>
</reference>
<protein>
    <submittedName>
        <fullName evidence="2">Uncharacterized protein</fullName>
    </submittedName>
</protein>
<dbReference type="EMBL" id="CP148067">
    <property type="protein sequence ID" value="WXL28939.1"/>
    <property type="molecule type" value="Genomic_DNA"/>
</dbReference>
<accession>A0ABZ2RXA0</accession>
<dbReference type="Proteomes" id="UP001477443">
    <property type="component" value="Chromosome"/>
</dbReference>
<organism evidence="2 3">
    <name type="scientific">Mycoplasmopsis felifaucium</name>
    <dbReference type="NCBI Taxonomy" id="35768"/>
    <lineage>
        <taxon>Bacteria</taxon>
        <taxon>Bacillati</taxon>
        <taxon>Mycoplasmatota</taxon>
        <taxon>Mycoplasmoidales</taxon>
        <taxon>Metamycoplasmataceae</taxon>
        <taxon>Mycoplasmopsis</taxon>
    </lineage>
</organism>
<keyword evidence="3" id="KW-1185">Reference proteome</keyword>
<sequence length="425" mass="49353">MIDENATNIIPSGWELYENPGTSIGNANNNIPNVIQNIQNIQENVQLMNQLSNKENYEAVINASNEYVNQIMDALNNAQLNNGVYTAAIDINALSTKLLNQQTTWQATIQGSLSDFTKINGIKTDTNFNTYAAQLNDLDGINNYLRTHFNESTYEEFMKHYDHYKNQVMQLFRRIFTSVEQNYTSDMDKARKTKSMLETSQALRDRLQISAEKLQQDIVNTTAKWNAIKNVLESNNFSQLINNIRNDYYQYLLAFHQINVVLFKMKGSQDMFDQVISAVETNIGYYKPFSTHYVLIKDVVEKMEQLLPVVKNLKANMYDGNYDEFMTKGNELWQANSSLSKMWRETIKPYDLLYKEYTNIWFNQYKPKENTLTTEQKQKIWAPVNKINELHKKAAVASTVEQFTEDTKEMQSLVEQFKQAMAETN</sequence>
<gene>
    <name evidence="2" type="ORF">WG617_02870</name>
</gene>